<proteinExistence type="predicted"/>
<feature type="non-terminal residue" evidence="1">
    <location>
        <position position="1"/>
    </location>
</feature>
<accession>A0ABN9RP94</accession>
<evidence type="ECO:0000313" key="1">
    <source>
        <dbReference type="EMBL" id="CAK0820037.1"/>
    </source>
</evidence>
<gene>
    <name evidence="1" type="ORF">PCOR1329_LOCUS21856</name>
</gene>
<protein>
    <submittedName>
        <fullName evidence="1">Uncharacterized protein</fullName>
    </submittedName>
</protein>
<dbReference type="EMBL" id="CAUYUJ010007228">
    <property type="protein sequence ID" value="CAK0820037.1"/>
    <property type="molecule type" value="Genomic_DNA"/>
</dbReference>
<keyword evidence="2" id="KW-1185">Reference proteome</keyword>
<name>A0ABN9RP94_9DINO</name>
<sequence>VGTTPHKKGLAGRAADETPIKKQKVSGTVIETAQVTAQRVATIPMISIKSTHPLSLVASAGDMLSVANEGSQDVTWVAGNLAAAFGQGKFATRASLGDFNVDQELLFNLEKSTDLVLCNNTLMTVGDAIKDRISSHPTSCKICYHDTTWDTGETTFTIERKHNVVFIPVNSQQLMEDEQNKASAGIAQQAAAARLVKPSLWDTTDTKVVWCVSWKATGLMPSRPVVVFTGSGCLCPGRSLKLEKLIAA</sequence>
<organism evidence="1 2">
    <name type="scientific">Prorocentrum cordatum</name>
    <dbReference type="NCBI Taxonomy" id="2364126"/>
    <lineage>
        <taxon>Eukaryota</taxon>
        <taxon>Sar</taxon>
        <taxon>Alveolata</taxon>
        <taxon>Dinophyceae</taxon>
        <taxon>Prorocentrales</taxon>
        <taxon>Prorocentraceae</taxon>
        <taxon>Prorocentrum</taxon>
    </lineage>
</organism>
<evidence type="ECO:0000313" key="2">
    <source>
        <dbReference type="Proteomes" id="UP001189429"/>
    </source>
</evidence>
<comment type="caution">
    <text evidence="1">The sequence shown here is derived from an EMBL/GenBank/DDBJ whole genome shotgun (WGS) entry which is preliminary data.</text>
</comment>
<dbReference type="Proteomes" id="UP001189429">
    <property type="component" value="Unassembled WGS sequence"/>
</dbReference>
<reference evidence="1" key="1">
    <citation type="submission" date="2023-10" db="EMBL/GenBank/DDBJ databases">
        <authorList>
            <person name="Chen Y."/>
            <person name="Shah S."/>
            <person name="Dougan E. K."/>
            <person name="Thang M."/>
            <person name="Chan C."/>
        </authorList>
    </citation>
    <scope>NUCLEOTIDE SEQUENCE [LARGE SCALE GENOMIC DNA]</scope>
</reference>